<keyword evidence="2" id="KW-1185">Reference proteome</keyword>
<reference evidence="1 2" key="1">
    <citation type="journal article" date="2021" name="Nat. Commun.">
        <title>Genetic determinants of endophytism in the Arabidopsis root mycobiome.</title>
        <authorList>
            <person name="Mesny F."/>
            <person name="Miyauchi S."/>
            <person name="Thiergart T."/>
            <person name="Pickel B."/>
            <person name="Atanasova L."/>
            <person name="Karlsson M."/>
            <person name="Huettel B."/>
            <person name="Barry K.W."/>
            <person name="Haridas S."/>
            <person name="Chen C."/>
            <person name="Bauer D."/>
            <person name="Andreopoulos W."/>
            <person name="Pangilinan J."/>
            <person name="LaButti K."/>
            <person name="Riley R."/>
            <person name="Lipzen A."/>
            <person name="Clum A."/>
            <person name="Drula E."/>
            <person name="Henrissat B."/>
            <person name="Kohler A."/>
            <person name="Grigoriev I.V."/>
            <person name="Martin F.M."/>
            <person name="Hacquard S."/>
        </authorList>
    </citation>
    <scope>NUCLEOTIDE SEQUENCE [LARGE SCALE GENOMIC DNA]</scope>
    <source>
        <strain evidence="1 2">MPI-SDFR-AT-0079</strain>
    </source>
</reference>
<gene>
    <name evidence="1" type="ORF">F5144DRAFT_363688</name>
</gene>
<comment type="caution">
    <text evidence="1">The sequence shown here is derived from an EMBL/GenBank/DDBJ whole genome shotgun (WGS) entry which is preliminary data.</text>
</comment>
<sequence length="178" mass="19630">MGSKLRVRAGALVRAGRFSDGRRKTDAEVVGLGWLGRRVGEGMGWGRKCAGPGSGSGTRAAFVSLAVCLSTCNSLHPSWPSSGRGGRGRRERGVWLSRLNPQCCVCVVMWWCWAVRRPRCPGHVGFFTVIYFRGELLCLAAGKRSKREPVSSLFSCYLKDSSTSFYFFYFMQIIDGVS</sequence>
<name>A0ACB7P0U8_9PEZI</name>
<evidence type="ECO:0000313" key="1">
    <source>
        <dbReference type="EMBL" id="KAH6623507.1"/>
    </source>
</evidence>
<accession>A0ACB7P0U8</accession>
<organism evidence="1 2">
    <name type="scientific">Chaetomium tenue</name>
    <dbReference type="NCBI Taxonomy" id="1854479"/>
    <lineage>
        <taxon>Eukaryota</taxon>
        <taxon>Fungi</taxon>
        <taxon>Dikarya</taxon>
        <taxon>Ascomycota</taxon>
        <taxon>Pezizomycotina</taxon>
        <taxon>Sordariomycetes</taxon>
        <taxon>Sordariomycetidae</taxon>
        <taxon>Sordariales</taxon>
        <taxon>Chaetomiaceae</taxon>
        <taxon>Chaetomium</taxon>
    </lineage>
</organism>
<dbReference type="Proteomes" id="UP000724584">
    <property type="component" value="Unassembled WGS sequence"/>
</dbReference>
<evidence type="ECO:0000313" key="2">
    <source>
        <dbReference type="Proteomes" id="UP000724584"/>
    </source>
</evidence>
<proteinExistence type="predicted"/>
<protein>
    <submittedName>
        <fullName evidence="1">Uncharacterized protein</fullName>
    </submittedName>
</protein>
<dbReference type="EMBL" id="JAGIZQ010000006">
    <property type="protein sequence ID" value="KAH6623507.1"/>
    <property type="molecule type" value="Genomic_DNA"/>
</dbReference>